<dbReference type="Pfam" id="PF03810">
    <property type="entry name" value="IBN_N"/>
    <property type="match status" value="1"/>
</dbReference>
<dbReference type="InterPro" id="IPR016024">
    <property type="entry name" value="ARM-type_fold"/>
</dbReference>
<dbReference type="Gene3D" id="1.25.10.10">
    <property type="entry name" value="Leucine-rich Repeat Variant"/>
    <property type="match status" value="2"/>
</dbReference>
<evidence type="ECO:0000256" key="1">
    <source>
        <dbReference type="ARBA" id="ARBA00009466"/>
    </source>
</evidence>
<dbReference type="Pfam" id="PF18784">
    <property type="entry name" value="CRM1_repeat_2"/>
    <property type="match status" value="1"/>
</dbReference>
<evidence type="ECO:0000259" key="2">
    <source>
        <dbReference type="PROSITE" id="PS50166"/>
    </source>
</evidence>
<dbReference type="GO" id="GO:0000056">
    <property type="term" value="P:ribosomal small subunit export from nucleus"/>
    <property type="evidence" value="ECO:0007669"/>
    <property type="project" value="TreeGrafter"/>
</dbReference>
<name>A0A9D4Y8L0_PEA</name>
<dbReference type="Pfam" id="PF08389">
    <property type="entry name" value="Xpo1"/>
    <property type="match status" value="1"/>
</dbReference>
<proteinExistence type="inferred from homology"/>
<dbReference type="EMBL" id="JAMSHJ010000002">
    <property type="protein sequence ID" value="KAI5434792.1"/>
    <property type="molecule type" value="Genomic_DNA"/>
</dbReference>
<dbReference type="PANTHER" id="PTHR11223">
    <property type="entry name" value="EXPORTIN 1/5"/>
    <property type="match status" value="1"/>
</dbReference>
<reference evidence="3 4" key="1">
    <citation type="journal article" date="2022" name="Nat. Genet.">
        <title>Improved pea reference genome and pan-genome highlight genomic features and evolutionary characteristics.</title>
        <authorList>
            <person name="Yang T."/>
            <person name="Liu R."/>
            <person name="Luo Y."/>
            <person name="Hu S."/>
            <person name="Wang D."/>
            <person name="Wang C."/>
            <person name="Pandey M.K."/>
            <person name="Ge S."/>
            <person name="Xu Q."/>
            <person name="Li N."/>
            <person name="Li G."/>
            <person name="Huang Y."/>
            <person name="Saxena R.K."/>
            <person name="Ji Y."/>
            <person name="Li M."/>
            <person name="Yan X."/>
            <person name="He Y."/>
            <person name="Liu Y."/>
            <person name="Wang X."/>
            <person name="Xiang C."/>
            <person name="Varshney R.K."/>
            <person name="Ding H."/>
            <person name="Gao S."/>
            <person name="Zong X."/>
        </authorList>
    </citation>
    <scope>NUCLEOTIDE SEQUENCE [LARGE SCALE GENOMIC DNA]</scope>
    <source>
        <strain evidence="3 4">cv. Zhongwan 6</strain>
    </source>
</reference>
<evidence type="ECO:0000313" key="4">
    <source>
        <dbReference type="Proteomes" id="UP001058974"/>
    </source>
</evidence>
<dbReference type="GO" id="GO:0000055">
    <property type="term" value="P:ribosomal large subunit export from nucleus"/>
    <property type="evidence" value="ECO:0007669"/>
    <property type="project" value="TreeGrafter"/>
</dbReference>
<dbReference type="GO" id="GO:0005049">
    <property type="term" value="F:nuclear export signal receptor activity"/>
    <property type="evidence" value="ECO:0007669"/>
    <property type="project" value="InterPro"/>
</dbReference>
<gene>
    <name evidence="3" type="ORF">KIW84_021563</name>
</gene>
<dbReference type="InterPro" id="IPR045065">
    <property type="entry name" value="XPO1/5"/>
</dbReference>
<protein>
    <recommendedName>
        <fullName evidence="2">Importin N-terminal domain-containing protein</fullName>
    </recommendedName>
</protein>
<evidence type="ECO:0000313" key="3">
    <source>
        <dbReference type="EMBL" id="KAI5434792.1"/>
    </source>
</evidence>
<dbReference type="Proteomes" id="UP001058974">
    <property type="component" value="Chromosome 2"/>
</dbReference>
<feature type="domain" description="Importin N-terminal" evidence="2">
    <location>
        <begin position="1"/>
        <end position="49"/>
    </location>
</feature>
<dbReference type="AlphaFoldDB" id="A0A9D4Y8L0"/>
<dbReference type="GO" id="GO:0006611">
    <property type="term" value="P:protein export from nucleus"/>
    <property type="evidence" value="ECO:0007669"/>
    <property type="project" value="InterPro"/>
</dbReference>
<dbReference type="GO" id="GO:0031267">
    <property type="term" value="F:small GTPase binding"/>
    <property type="evidence" value="ECO:0007669"/>
    <property type="project" value="InterPro"/>
</dbReference>
<dbReference type="PROSITE" id="PS50166">
    <property type="entry name" value="IMPORTIN_B_NT"/>
    <property type="match status" value="1"/>
</dbReference>
<dbReference type="InterPro" id="IPR011989">
    <property type="entry name" value="ARM-like"/>
</dbReference>
<dbReference type="InterPro" id="IPR001494">
    <property type="entry name" value="Importin-beta_N"/>
</dbReference>
<dbReference type="InterPro" id="IPR013598">
    <property type="entry name" value="Exportin-1/Importin-b-like"/>
</dbReference>
<comment type="caution">
    <text evidence="3">The sequence shown here is derived from an EMBL/GenBank/DDBJ whole genome shotgun (WGS) entry which is preliminary data.</text>
</comment>
<keyword evidence="4" id="KW-1185">Reference proteome</keyword>
<comment type="similarity">
    <text evidence="1">Belongs to the exportin family.</text>
</comment>
<dbReference type="GO" id="GO:0005634">
    <property type="term" value="C:nucleus"/>
    <property type="evidence" value="ECO:0007669"/>
    <property type="project" value="TreeGrafter"/>
</dbReference>
<dbReference type="GO" id="GO:0005737">
    <property type="term" value="C:cytoplasm"/>
    <property type="evidence" value="ECO:0007669"/>
    <property type="project" value="TreeGrafter"/>
</dbReference>
<dbReference type="SUPFAM" id="SSF48371">
    <property type="entry name" value="ARM repeat"/>
    <property type="match status" value="1"/>
</dbReference>
<dbReference type="Gramene" id="Psat02G0156300-T1">
    <property type="protein sequence ID" value="KAI5434792.1"/>
    <property type="gene ID" value="KIW84_021563"/>
</dbReference>
<dbReference type="PANTHER" id="PTHR11223:SF2">
    <property type="entry name" value="EXPORTIN-1"/>
    <property type="match status" value="1"/>
</dbReference>
<accession>A0A9D4Y8L0</accession>
<organism evidence="3 4">
    <name type="scientific">Pisum sativum</name>
    <name type="common">Garden pea</name>
    <name type="synonym">Lathyrus oleraceus</name>
    <dbReference type="NCBI Taxonomy" id="3888"/>
    <lineage>
        <taxon>Eukaryota</taxon>
        <taxon>Viridiplantae</taxon>
        <taxon>Streptophyta</taxon>
        <taxon>Embryophyta</taxon>
        <taxon>Tracheophyta</taxon>
        <taxon>Spermatophyta</taxon>
        <taxon>Magnoliopsida</taxon>
        <taxon>eudicotyledons</taxon>
        <taxon>Gunneridae</taxon>
        <taxon>Pentapetalae</taxon>
        <taxon>rosids</taxon>
        <taxon>fabids</taxon>
        <taxon>Fabales</taxon>
        <taxon>Fabaceae</taxon>
        <taxon>Papilionoideae</taxon>
        <taxon>50 kb inversion clade</taxon>
        <taxon>NPAAA clade</taxon>
        <taxon>Hologalegina</taxon>
        <taxon>IRL clade</taxon>
        <taxon>Fabeae</taxon>
        <taxon>Lathyrus</taxon>
    </lineage>
</organism>
<sequence>MHILQNTQNLNTKFFALQVLEGVIKYRWNALPTEQRDGMKNFIYDIIVQLSSNEDSFRTERLYVNKLDIILVQILKREWPARWQNFIPDLVSAAKTSENIIENCMAILKLLSEHLQAILHPTTNMLEAYVHGSSEEQEFIQNLAPLFTLFYKVRIRILESPQENIYVVLLGLEYLSNISYVDDTEVSVTPLGMVDGKPLQRRQLYAGPMSKWRMLMICRMAKPEEVLIVEDENGNIVCETMKDNDVLVQYKIMRETLIYTLTMNFLFTTSI</sequence>
<dbReference type="InterPro" id="IPR041235">
    <property type="entry name" value="Exp1_repeat_2"/>
</dbReference>